<dbReference type="NCBIfam" id="TIGR00205">
    <property type="entry name" value="fliE"/>
    <property type="match status" value="1"/>
</dbReference>
<dbReference type="GO" id="GO:0071973">
    <property type="term" value="P:bacterial-type flagellum-dependent cell motility"/>
    <property type="evidence" value="ECO:0007669"/>
    <property type="project" value="InterPro"/>
</dbReference>
<evidence type="ECO:0000256" key="1">
    <source>
        <dbReference type="ARBA" id="ARBA00004117"/>
    </source>
</evidence>
<dbReference type="STRING" id="289377.HL41_00540"/>
<dbReference type="eggNOG" id="COG1677">
    <property type="taxonomic scope" value="Bacteria"/>
</dbReference>
<sequence length="97" mass="11030">MKVNPSLLSNYQKVDNLIQKDKVEGLSFKDFLMDKLKEVDDSQKKALAAIEALAKGEDVDISDVALSISKADTNFKLLLRIRNKVLEAYQEIMRMQI</sequence>
<accession>A0A075WQ20</accession>
<comment type="subcellular location">
    <subcellularLocation>
        <location evidence="1 4">Bacterial flagellum basal body</location>
    </subcellularLocation>
</comment>
<dbReference type="AlphaFoldDB" id="A0A075WQ20"/>
<comment type="similarity">
    <text evidence="2 4">Belongs to the FliE family.</text>
</comment>
<organism evidence="6 7">
    <name type="scientific">Thermodesulfobacterium commune DSM 2178</name>
    <dbReference type="NCBI Taxonomy" id="289377"/>
    <lineage>
        <taxon>Bacteria</taxon>
        <taxon>Pseudomonadati</taxon>
        <taxon>Thermodesulfobacteriota</taxon>
        <taxon>Thermodesulfobacteria</taxon>
        <taxon>Thermodesulfobacteriales</taxon>
        <taxon>Thermodesulfobacteriaceae</taxon>
        <taxon>Thermodesulfobacterium</taxon>
    </lineage>
</organism>
<dbReference type="GO" id="GO:0009425">
    <property type="term" value="C:bacterial-type flagellum basal body"/>
    <property type="evidence" value="ECO:0007669"/>
    <property type="project" value="UniProtKB-SubCell"/>
</dbReference>
<protein>
    <recommendedName>
        <fullName evidence="4 5">Flagellar hook-basal body complex protein FliE</fullName>
    </recommendedName>
</protein>
<dbReference type="HOGENOM" id="CLU_147249_3_1_0"/>
<keyword evidence="3 4" id="KW-0975">Bacterial flagellum</keyword>
<dbReference type="PANTHER" id="PTHR34653">
    <property type="match status" value="1"/>
</dbReference>
<dbReference type="GO" id="GO:0005198">
    <property type="term" value="F:structural molecule activity"/>
    <property type="evidence" value="ECO:0007669"/>
    <property type="project" value="UniProtKB-UniRule"/>
</dbReference>
<dbReference type="Pfam" id="PF02049">
    <property type="entry name" value="FliE"/>
    <property type="match status" value="1"/>
</dbReference>
<evidence type="ECO:0000256" key="3">
    <source>
        <dbReference type="ARBA" id="ARBA00023143"/>
    </source>
</evidence>
<dbReference type="Proteomes" id="UP000028481">
    <property type="component" value="Chromosome"/>
</dbReference>
<evidence type="ECO:0000313" key="7">
    <source>
        <dbReference type="Proteomes" id="UP000028481"/>
    </source>
</evidence>
<dbReference type="InterPro" id="IPR001624">
    <property type="entry name" value="FliE"/>
</dbReference>
<evidence type="ECO:0000256" key="5">
    <source>
        <dbReference type="NCBIfam" id="TIGR00205"/>
    </source>
</evidence>
<evidence type="ECO:0000256" key="2">
    <source>
        <dbReference type="ARBA" id="ARBA00009272"/>
    </source>
</evidence>
<evidence type="ECO:0000256" key="4">
    <source>
        <dbReference type="HAMAP-Rule" id="MF_00724"/>
    </source>
</evidence>
<dbReference type="EMBL" id="CP008796">
    <property type="protein sequence ID" value="AIH03439.1"/>
    <property type="molecule type" value="Genomic_DNA"/>
</dbReference>
<dbReference type="HAMAP" id="MF_00724">
    <property type="entry name" value="FliE"/>
    <property type="match status" value="1"/>
</dbReference>
<dbReference type="OrthoDB" id="9812413at2"/>
<dbReference type="RefSeq" id="WP_038063132.1">
    <property type="nucleotide sequence ID" value="NZ_CP008796.1"/>
</dbReference>
<reference evidence="6 7" key="1">
    <citation type="journal article" date="2015" name="Genome Announc.">
        <title>Genome Sequence of a Sulfate-Reducing Thermophilic Bacterium, Thermodesulfobacterium commune DSM 2178T (Phylum Thermodesulfobacteria).</title>
        <authorList>
            <person name="Bhatnagar S."/>
            <person name="Badger J.H."/>
            <person name="Madupu R."/>
            <person name="Khouri H.M."/>
            <person name="O'Connor E.M."/>
            <person name="Robb F.T."/>
            <person name="Ward N.L."/>
            <person name="Eisen J.A."/>
        </authorList>
    </citation>
    <scope>NUCLEOTIDE SEQUENCE [LARGE SCALE GENOMIC DNA]</scope>
    <source>
        <strain evidence="6 7">DSM 2178</strain>
    </source>
</reference>
<name>A0A075WQ20_9BACT</name>
<proteinExistence type="inferred from homology"/>
<keyword evidence="7" id="KW-1185">Reference proteome</keyword>
<dbReference type="PRINTS" id="PR01006">
    <property type="entry name" value="FLGHOOKFLIE"/>
</dbReference>
<dbReference type="GO" id="GO:0003774">
    <property type="term" value="F:cytoskeletal motor activity"/>
    <property type="evidence" value="ECO:0007669"/>
    <property type="project" value="InterPro"/>
</dbReference>
<evidence type="ECO:0000313" key="6">
    <source>
        <dbReference type="EMBL" id="AIH03439.1"/>
    </source>
</evidence>
<gene>
    <name evidence="4" type="primary">fliE</name>
    <name evidence="6" type="ORF">HL41_00540</name>
</gene>
<dbReference type="KEGG" id="tcm:HL41_00540"/>
<dbReference type="PaxDb" id="289377-HL41_00540"/>
<dbReference type="PANTHER" id="PTHR34653:SF1">
    <property type="entry name" value="FLAGELLAR HOOK-BASAL BODY COMPLEX PROTEIN FLIE"/>
    <property type="match status" value="1"/>
</dbReference>